<proteinExistence type="predicted"/>
<evidence type="ECO:0000313" key="4">
    <source>
        <dbReference type="Proteomes" id="UP000268093"/>
    </source>
</evidence>
<dbReference type="OrthoDB" id="5598057at2759"/>
<feature type="non-terminal residue" evidence="3">
    <location>
        <position position="263"/>
    </location>
</feature>
<protein>
    <recommendedName>
        <fullName evidence="2">PH domain-containing protein</fullName>
    </recommendedName>
</protein>
<feature type="domain" description="PH" evidence="2">
    <location>
        <begin position="110"/>
        <end position="214"/>
    </location>
</feature>
<dbReference type="Gene3D" id="2.30.29.30">
    <property type="entry name" value="Pleckstrin-homology domain (PH domain)/Phosphotyrosine-binding domain (PTB)"/>
    <property type="match status" value="1"/>
</dbReference>
<keyword evidence="4" id="KW-1185">Reference proteome</keyword>
<dbReference type="SUPFAM" id="SSF50729">
    <property type="entry name" value="PH domain-like"/>
    <property type="match status" value="1"/>
</dbReference>
<comment type="caution">
    <text evidence="3">The sequence shown here is derived from an EMBL/GenBank/DDBJ whole genome shotgun (WGS) entry which is preliminary data.</text>
</comment>
<dbReference type="Pfam" id="PF20400">
    <property type="entry name" value="BAR_4"/>
    <property type="match status" value="1"/>
</dbReference>
<gene>
    <name evidence="3" type="ORF">BC936DRAFT_144311</name>
</gene>
<dbReference type="EMBL" id="RBNI01031933">
    <property type="protein sequence ID" value="RUO95352.1"/>
    <property type="molecule type" value="Genomic_DNA"/>
</dbReference>
<dbReference type="SMART" id="SM00233">
    <property type="entry name" value="PH"/>
    <property type="match status" value="1"/>
</dbReference>
<dbReference type="PROSITE" id="PS50003">
    <property type="entry name" value="PH_DOMAIN"/>
    <property type="match status" value="1"/>
</dbReference>
<dbReference type="InterPro" id="IPR046868">
    <property type="entry name" value="BAR_4"/>
</dbReference>
<dbReference type="Proteomes" id="UP000268093">
    <property type="component" value="Unassembled WGS sequence"/>
</dbReference>
<dbReference type="AlphaFoldDB" id="A0A432ZXX9"/>
<keyword evidence="1" id="KW-0597">Phosphoprotein</keyword>
<dbReference type="PANTHER" id="PTHR31941:SF1">
    <property type="entry name" value="CYTOSKELETAL SIGNALING PROTEIN SLM1"/>
    <property type="match status" value="1"/>
</dbReference>
<name>A0A432ZXX9_9FUNG</name>
<accession>A0A432ZXX9</accession>
<dbReference type="InterPro" id="IPR011993">
    <property type="entry name" value="PH-like_dom_sf"/>
</dbReference>
<evidence type="ECO:0000259" key="2">
    <source>
        <dbReference type="PROSITE" id="PS50003"/>
    </source>
</evidence>
<organism evidence="3 4">
    <name type="scientific">Jimgerdemannia flammicorona</name>
    <dbReference type="NCBI Taxonomy" id="994334"/>
    <lineage>
        <taxon>Eukaryota</taxon>
        <taxon>Fungi</taxon>
        <taxon>Fungi incertae sedis</taxon>
        <taxon>Mucoromycota</taxon>
        <taxon>Mucoromycotina</taxon>
        <taxon>Endogonomycetes</taxon>
        <taxon>Endogonales</taxon>
        <taxon>Endogonaceae</taxon>
        <taxon>Jimgerdemannia</taxon>
    </lineage>
</organism>
<dbReference type="InterPro" id="IPR046869">
    <property type="entry name" value="SLM1/RGC1-like_PH"/>
</dbReference>
<evidence type="ECO:0000313" key="3">
    <source>
        <dbReference type="EMBL" id="RUO95352.1"/>
    </source>
</evidence>
<evidence type="ECO:0000256" key="1">
    <source>
        <dbReference type="ARBA" id="ARBA00022553"/>
    </source>
</evidence>
<sequence length="263" mass="29708">VTLQIRKQVKEENRLHEAVQALQRQVGAFEGGVIEEIKTTVQTFYNWRANELYEYKGNAAAVTKALENLHPDSEWTHFVEMHKGLLVSDNARLKTPDDIDYENKGNPLVVTIKQGRMERKTGVLKNWNDRYYVLTPIGYLHEFKSLDDTTDPELSIFLPGSSVSEKDSHKNPHSFEIHVRNAAGLIKHEKNFTFKANSREEQQDWIDKITEVCNHPVPTGPTTLPANIVTDGVHDPSATVPATYQSEVPPQEQVSAPAKEVQG</sequence>
<dbReference type="InterPro" id="IPR001849">
    <property type="entry name" value="PH_domain"/>
</dbReference>
<dbReference type="PANTHER" id="PTHR31941">
    <property type="entry name" value="CYTOSKELETAL SIGNALING PROTEIN SLM1"/>
    <property type="match status" value="1"/>
</dbReference>
<feature type="non-terminal residue" evidence="3">
    <location>
        <position position="1"/>
    </location>
</feature>
<dbReference type="Pfam" id="PF20399">
    <property type="entry name" value="PH_20"/>
    <property type="match status" value="1"/>
</dbReference>
<reference evidence="3 4" key="1">
    <citation type="journal article" date="2018" name="New Phytol.">
        <title>Phylogenomics of Endogonaceae and evolution of mycorrhizas within Mucoromycota.</title>
        <authorList>
            <person name="Chang Y."/>
            <person name="Desiro A."/>
            <person name="Na H."/>
            <person name="Sandor L."/>
            <person name="Lipzen A."/>
            <person name="Clum A."/>
            <person name="Barry K."/>
            <person name="Grigoriev I.V."/>
            <person name="Martin F.M."/>
            <person name="Stajich J.E."/>
            <person name="Smith M.E."/>
            <person name="Bonito G."/>
            <person name="Spatafora J.W."/>
        </authorList>
    </citation>
    <scope>NUCLEOTIDE SEQUENCE [LARGE SCALE GENOMIC DNA]</scope>
    <source>
        <strain evidence="3 4">GMNB39</strain>
    </source>
</reference>